<dbReference type="EMBL" id="KK101124">
    <property type="protein sequence ID" value="KIZ02091.1"/>
    <property type="molecule type" value="Genomic_DNA"/>
</dbReference>
<dbReference type="PANTHER" id="PTHR37450:SF1">
    <property type="entry name" value="CIPC PROTEIN"/>
    <property type="match status" value="1"/>
</dbReference>
<dbReference type="PANTHER" id="PTHR37450">
    <property type="entry name" value="CIPC PROTEIN"/>
    <property type="match status" value="1"/>
</dbReference>
<organism evidence="2 3">
    <name type="scientific">Monoraphidium neglectum</name>
    <dbReference type="NCBI Taxonomy" id="145388"/>
    <lineage>
        <taxon>Eukaryota</taxon>
        <taxon>Viridiplantae</taxon>
        <taxon>Chlorophyta</taxon>
        <taxon>core chlorophytes</taxon>
        <taxon>Chlorophyceae</taxon>
        <taxon>CS clade</taxon>
        <taxon>Sphaeropleales</taxon>
        <taxon>Selenastraceae</taxon>
        <taxon>Monoraphidium</taxon>
    </lineage>
</organism>
<accession>A0A0D2N8R3</accession>
<feature type="region of interest" description="Disordered" evidence="1">
    <location>
        <begin position="76"/>
        <end position="111"/>
    </location>
</feature>
<dbReference type="GeneID" id="25738743"/>
<dbReference type="Pfam" id="PF12585">
    <property type="entry name" value="DUF3759"/>
    <property type="match status" value="1"/>
</dbReference>
<dbReference type="AlphaFoldDB" id="A0A0D2N8R3"/>
<evidence type="ECO:0000256" key="1">
    <source>
        <dbReference type="SAM" id="MobiDB-lite"/>
    </source>
</evidence>
<feature type="compositionally biased region" description="Basic and acidic residues" evidence="1">
    <location>
        <begin position="76"/>
        <end position="88"/>
    </location>
</feature>
<gene>
    <name evidence="2" type="ORF">MNEG_5866</name>
</gene>
<dbReference type="InterPro" id="IPR022234">
    <property type="entry name" value="DUF3759"/>
</dbReference>
<dbReference type="OrthoDB" id="9895617at2759"/>
<dbReference type="Proteomes" id="UP000054498">
    <property type="component" value="Unassembled WGS sequence"/>
</dbReference>
<feature type="compositionally biased region" description="Low complexity" evidence="1">
    <location>
        <begin position="89"/>
        <end position="99"/>
    </location>
</feature>
<dbReference type="KEGG" id="mng:MNEG_5866"/>
<evidence type="ECO:0000313" key="2">
    <source>
        <dbReference type="EMBL" id="KIZ02091.1"/>
    </source>
</evidence>
<protein>
    <recommendedName>
        <fullName evidence="4">CipC-like antibiotic response protein</fullName>
    </recommendedName>
</protein>
<keyword evidence="3" id="KW-1185">Reference proteome</keyword>
<reference evidence="2 3" key="1">
    <citation type="journal article" date="2013" name="BMC Genomics">
        <title>Reconstruction of the lipid metabolism for the microalga Monoraphidium neglectum from its genome sequence reveals characteristics suitable for biofuel production.</title>
        <authorList>
            <person name="Bogen C."/>
            <person name="Al-Dilaimi A."/>
            <person name="Albersmeier A."/>
            <person name="Wichmann J."/>
            <person name="Grundmann M."/>
            <person name="Rupp O."/>
            <person name="Lauersen K.J."/>
            <person name="Blifernez-Klassen O."/>
            <person name="Kalinowski J."/>
            <person name="Goesmann A."/>
            <person name="Mussgnug J.H."/>
            <person name="Kruse O."/>
        </authorList>
    </citation>
    <scope>NUCLEOTIDE SEQUENCE [LARGE SCALE GENOMIC DNA]</scope>
    <source>
        <strain evidence="2 3">SAG 48.87</strain>
    </source>
</reference>
<name>A0A0D2N8R3_9CHLO</name>
<proteinExistence type="predicted"/>
<sequence length="111" mass="12153">MVFSWIGHHHDEEKAYKAIYEGGGAGPSLGHEALAGAVSFYAMHEFEKRREREGFSDHTKAREVLASIAGAEADRLAESRGLGREERAQTVAAAQQKATSMYDQHYGGGMQ</sequence>
<evidence type="ECO:0000313" key="3">
    <source>
        <dbReference type="Proteomes" id="UP000054498"/>
    </source>
</evidence>
<dbReference type="RefSeq" id="XP_013901110.1">
    <property type="nucleotide sequence ID" value="XM_014045656.1"/>
</dbReference>
<evidence type="ECO:0008006" key="4">
    <source>
        <dbReference type="Google" id="ProtNLM"/>
    </source>
</evidence>